<dbReference type="EnsemblPlants" id="TuG1812G0200002089.01.T01">
    <property type="protein sequence ID" value="TuG1812G0200002089.01.T01"/>
    <property type="gene ID" value="TuG1812G0200002089.01"/>
</dbReference>
<sequence length="182" mass="20685">PIRRRRRDSLPRPPLGIASPPPGVALTPGHRWELPPPVPGVASAKAARGPNSRTQDVVVSLCYNPKKWRARKLNLIYCLYKTRVNWIAAGRAPVKMALHNVGASNKDDALYRCKMPRILTEMQSCVRHQHEGTKSEQEATYSRNSHTPPSFFYPKTLKYTAGTTQLLRKLLKKTQWLLMEYT</sequence>
<reference evidence="3" key="1">
    <citation type="journal article" date="2013" name="Nature">
        <title>Draft genome of the wheat A-genome progenitor Triticum urartu.</title>
        <authorList>
            <person name="Ling H.Q."/>
            <person name="Zhao S."/>
            <person name="Liu D."/>
            <person name="Wang J."/>
            <person name="Sun H."/>
            <person name="Zhang C."/>
            <person name="Fan H."/>
            <person name="Li D."/>
            <person name="Dong L."/>
            <person name="Tao Y."/>
            <person name="Gao C."/>
            <person name="Wu H."/>
            <person name="Li Y."/>
            <person name="Cui Y."/>
            <person name="Guo X."/>
            <person name="Zheng S."/>
            <person name="Wang B."/>
            <person name="Yu K."/>
            <person name="Liang Q."/>
            <person name="Yang W."/>
            <person name="Lou X."/>
            <person name="Chen J."/>
            <person name="Feng M."/>
            <person name="Jian J."/>
            <person name="Zhang X."/>
            <person name="Luo G."/>
            <person name="Jiang Y."/>
            <person name="Liu J."/>
            <person name="Wang Z."/>
            <person name="Sha Y."/>
            <person name="Zhang B."/>
            <person name="Wu H."/>
            <person name="Tang D."/>
            <person name="Shen Q."/>
            <person name="Xue P."/>
            <person name="Zou S."/>
            <person name="Wang X."/>
            <person name="Liu X."/>
            <person name="Wang F."/>
            <person name="Yang Y."/>
            <person name="An X."/>
            <person name="Dong Z."/>
            <person name="Zhang K."/>
            <person name="Zhang X."/>
            <person name="Luo M.C."/>
            <person name="Dvorak J."/>
            <person name="Tong Y."/>
            <person name="Wang J."/>
            <person name="Yang H."/>
            <person name="Li Z."/>
            <person name="Wang D."/>
            <person name="Zhang A."/>
            <person name="Wang J."/>
        </authorList>
    </citation>
    <scope>NUCLEOTIDE SEQUENCE</scope>
    <source>
        <strain evidence="3">cv. G1812</strain>
    </source>
</reference>
<accession>A0A8R7TFA9</accession>
<dbReference type="AlphaFoldDB" id="A0A8R7TFA9"/>
<keyword evidence="3" id="KW-1185">Reference proteome</keyword>
<dbReference type="Proteomes" id="UP000015106">
    <property type="component" value="Chromosome 2"/>
</dbReference>
<feature type="compositionally biased region" description="Pro residues" evidence="1">
    <location>
        <begin position="11"/>
        <end position="23"/>
    </location>
</feature>
<dbReference type="Gramene" id="TuG1812G0200002089.01.T01">
    <property type="protein sequence ID" value="TuG1812G0200002089.01.T01"/>
    <property type="gene ID" value="TuG1812G0200002089.01"/>
</dbReference>
<organism evidence="2 3">
    <name type="scientific">Triticum urartu</name>
    <name type="common">Red wild einkorn</name>
    <name type="synonym">Crithodium urartu</name>
    <dbReference type="NCBI Taxonomy" id="4572"/>
    <lineage>
        <taxon>Eukaryota</taxon>
        <taxon>Viridiplantae</taxon>
        <taxon>Streptophyta</taxon>
        <taxon>Embryophyta</taxon>
        <taxon>Tracheophyta</taxon>
        <taxon>Spermatophyta</taxon>
        <taxon>Magnoliopsida</taxon>
        <taxon>Liliopsida</taxon>
        <taxon>Poales</taxon>
        <taxon>Poaceae</taxon>
        <taxon>BOP clade</taxon>
        <taxon>Pooideae</taxon>
        <taxon>Triticodae</taxon>
        <taxon>Triticeae</taxon>
        <taxon>Triticinae</taxon>
        <taxon>Triticum</taxon>
    </lineage>
</organism>
<protein>
    <submittedName>
        <fullName evidence="2">Uncharacterized protein</fullName>
    </submittedName>
</protein>
<evidence type="ECO:0000256" key="1">
    <source>
        <dbReference type="SAM" id="MobiDB-lite"/>
    </source>
</evidence>
<reference evidence="2" key="3">
    <citation type="submission" date="2022-06" db="UniProtKB">
        <authorList>
            <consortium name="EnsemblPlants"/>
        </authorList>
    </citation>
    <scope>IDENTIFICATION</scope>
</reference>
<evidence type="ECO:0000313" key="3">
    <source>
        <dbReference type="Proteomes" id="UP000015106"/>
    </source>
</evidence>
<feature type="region of interest" description="Disordered" evidence="1">
    <location>
        <begin position="1"/>
        <end position="23"/>
    </location>
</feature>
<name>A0A8R7TFA9_TRIUA</name>
<reference evidence="2" key="2">
    <citation type="submission" date="2018-03" db="EMBL/GenBank/DDBJ databases">
        <title>The Triticum urartu genome reveals the dynamic nature of wheat genome evolution.</title>
        <authorList>
            <person name="Ling H."/>
            <person name="Ma B."/>
            <person name="Shi X."/>
            <person name="Liu H."/>
            <person name="Dong L."/>
            <person name="Sun H."/>
            <person name="Cao Y."/>
            <person name="Gao Q."/>
            <person name="Zheng S."/>
            <person name="Li Y."/>
            <person name="Yu Y."/>
            <person name="Du H."/>
            <person name="Qi M."/>
            <person name="Li Y."/>
            <person name="Yu H."/>
            <person name="Cui Y."/>
            <person name="Wang N."/>
            <person name="Chen C."/>
            <person name="Wu H."/>
            <person name="Zhao Y."/>
            <person name="Zhang J."/>
            <person name="Li Y."/>
            <person name="Zhou W."/>
            <person name="Zhang B."/>
            <person name="Hu W."/>
            <person name="Eijk M."/>
            <person name="Tang J."/>
            <person name="Witsenboer H."/>
            <person name="Zhao S."/>
            <person name="Li Z."/>
            <person name="Zhang A."/>
            <person name="Wang D."/>
            <person name="Liang C."/>
        </authorList>
    </citation>
    <scope>NUCLEOTIDE SEQUENCE [LARGE SCALE GENOMIC DNA]</scope>
    <source>
        <strain evidence="2">cv. G1812</strain>
    </source>
</reference>
<proteinExistence type="predicted"/>
<evidence type="ECO:0000313" key="2">
    <source>
        <dbReference type="EnsemblPlants" id="TuG1812G0200002089.01.T01"/>
    </source>
</evidence>